<dbReference type="CDD" id="cd07033">
    <property type="entry name" value="TPP_PYR_DXS_TK_like"/>
    <property type="match status" value="1"/>
</dbReference>
<evidence type="ECO:0000256" key="6">
    <source>
        <dbReference type="ARBA" id="ARBA00013150"/>
    </source>
</evidence>
<evidence type="ECO:0000256" key="9">
    <source>
        <dbReference type="ARBA" id="ARBA00022842"/>
    </source>
</evidence>
<evidence type="ECO:0000313" key="14">
    <source>
        <dbReference type="EMBL" id="GKT29577.1"/>
    </source>
</evidence>
<organism evidence="14 15">
    <name type="scientific">Aduncisulcus paluster</name>
    <dbReference type="NCBI Taxonomy" id="2918883"/>
    <lineage>
        <taxon>Eukaryota</taxon>
        <taxon>Metamonada</taxon>
        <taxon>Carpediemonas-like organisms</taxon>
        <taxon>Aduncisulcus</taxon>
    </lineage>
</organism>
<feature type="domain" description="Transketolase-like pyrimidine-binding" evidence="13">
    <location>
        <begin position="1"/>
        <end position="114"/>
    </location>
</feature>
<keyword evidence="9" id="KW-0460">Magnesium</keyword>
<dbReference type="Gene3D" id="3.40.50.970">
    <property type="match status" value="1"/>
</dbReference>
<keyword evidence="11" id="KW-0786">Thiamine pyrophosphate</keyword>
<evidence type="ECO:0000256" key="7">
    <source>
        <dbReference type="ARBA" id="ARBA00022679"/>
    </source>
</evidence>
<evidence type="ECO:0000256" key="1">
    <source>
        <dbReference type="ARBA" id="ARBA00001946"/>
    </source>
</evidence>
<protein>
    <recommendedName>
        <fullName evidence="6">1-deoxy-D-xylulose-5-phosphate synthase</fullName>
        <ecNumber evidence="6">2.2.1.7</ecNumber>
    </recommendedName>
</protein>
<evidence type="ECO:0000256" key="8">
    <source>
        <dbReference type="ARBA" id="ARBA00022723"/>
    </source>
</evidence>
<dbReference type="InterPro" id="IPR009014">
    <property type="entry name" value="Transketo_C/PFOR_II"/>
</dbReference>
<dbReference type="Proteomes" id="UP001057375">
    <property type="component" value="Unassembled WGS sequence"/>
</dbReference>
<evidence type="ECO:0000256" key="11">
    <source>
        <dbReference type="ARBA" id="ARBA00023052"/>
    </source>
</evidence>
<comment type="caution">
    <text evidence="14">The sequence shown here is derived from an EMBL/GenBank/DDBJ whole genome shotgun (WGS) entry which is preliminary data.</text>
</comment>
<gene>
    <name evidence="14" type="ORF">ADUPG1_001227</name>
</gene>
<dbReference type="InterPro" id="IPR005477">
    <property type="entry name" value="Dxylulose-5-P_synthase"/>
</dbReference>
<comment type="cofactor">
    <cofactor evidence="1">
        <name>Mg(2+)</name>
        <dbReference type="ChEBI" id="CHEBI:18420"/>
    </cofactor>
</comment>
<reference evidence="14" key="1">
    <citation type="submission" date="2022-03" db="EMBL/GenBank/DDBJ databases">
        <title>Draft genome sequence of Aduncisulcus paluster, a free-living microaerophilic Fornicata.</title>
        <authorList>
            <person name="Yuyama I."/>
            <person name="Kume K."/>
            <person name="Tamura T."/>
            <person name="Inagaki Y."/>
            <person name="Hashimoto T."/>
        </authorList>
    </citation>
    <scope>NUCLEOTIDE SEQUENCE</scope>
    <source>
        <strain evidence="14">NY0171</strain>
    </source>
</reference>
<evidence type="ECO:0000313" key="15">
    <source>
        <dbReference type="Proteomes" id="UP001057375"/>
    </source>
</evidence>
<dbReference type="InterPro" id="IPR005475">
    <property type="entry name" value="Transketolase-like_Pyr-bd"/>
</dbReference>
<dbReference type="InterPro" id="IPR029063">
    <property type="entry name" value="SAM-dependent_MTases_sf"/>
</dbReference>
<evidence type="ECO:0000259" key="13">
    <source>
        <dbReference type="SMART" id="SM00861"/>
    </source>
</evidence>
<comment type="pathway">
    <text evidence="3">Metabolic intermediate biosynthesis; 1-deoxy-D-xylulose 5-phosphate biosynthesis; 1-deoxy-D-xylulose 5-phosphate from D-glyceraldehyde 3-phosphate and pyruvate: step 1/1.</text>
</comment>
<sequence>QHAVTMAAGLAAEGIKPVFAVYSTFLQRAYDQIIHDVCLQNLPVVFAIDRAGLVGNDGETHHGVFDLSFLSHIPNMTVLAPKDGPELERMLTYAVEDHKGPIAIRYPRGSEVKLSETSEDILSPEVLKEGRDVTILAVGNMVQTALEAADILKDNGLEATVVNARRVYPLPKNDLLEIIRKYESKYIVTLEDNVIESGFGSSVSSLASEENASWTVQSLGIPNKFVEHGNVDKLMASLGLKLEKAIKEYGVSVEGKICMDIGASTGGFTDCMLQNGAVKVYSVDVGYGQLDWKLRNDERVVNMERTNIRHVTGEDIEDKIDFVSIDVSFISLKLVLPVAYALMADQAEIVFLIKPQFEA</sequence>
<comment type="cofactor">
    <cofactor evidence="2">
        <name>thiamine diphosphate</name>
        <dbReference type="ChEBI" id="CHEBI:58937"/>
    </cofactor>
</comment>
<dbReference type="InterPro" id="IPR002877">
    <property type="entry name" value="RNA_MeTrfase_FtsJ_dom"/>
</dbReference>
<dbReference type="SUPFAM" id="SSF52922">
    <property type="entry name" value="TK C-terminal domain-like"/>
    <property type="match status" value="1"/>
</dbReference>
<dbReference type="Gene3D" id="3.40.50.150">
    <property type="entry name" value="Vaccinia Virus protein VP39"/>
    <property type="match status" value="1"/>
</dbReference>
<name>A0ABQ5KCC2_9EUKA</name>
<evidence type="ECO:0000256" key="2">
    <source>
        <dbReference type="ARBA" id="ARBA00001964"/>
    </source>
</evidence>
<comment type="similarity">
    <text evidence="4">Belongs to the transketolase family. DXPS subfamily.</text>
</comment>
<dbReference type="Gene3D" id="3.40.50.920">
    <property type="match status" value="1"/>
</dbReference>
<proteinExistence type="inferred from homology"/>
<dbReference type="EMBL" id="BQXS01000902">
    <property type="protein sequence ID" value="GKT29577.1"/>
    <property type="molecule type" value="Genomic_DNA"/>
</dbReference>
<dbReference type="PANTHER" id="PTHR43322">
    <property type="entry name" value="1-D-DEOXYXYLULOSE 5-PHOSPHATE SYNTHASE-RELATED"/>
    <property type="match status" value="1"/>
</dbReference>
<evidence type="ECO:0000256" key="3">
    <source>
        <dbReference type="ARBA" id="ARBA00004980"/>
    </source>
</evidence>
<keyword evidence="15" id="KW-1185">Reference proteome</keyword>
<comment type="subunit">
    <text evidence="5">Homodimer.</text>
</comment>
<dbReference type="PROSITE" id="PS00802">
    <property type="entry name" value="TRANSKETOLASE_2"/>
    <property type="match status" value="1"/>
</dbReference>
<evidence type="ECO:0000256" key="10">
    <source>
        <dbReference type="ARBA" id="ARBA00022977"/>
    </source>
</evidence>
<evidence type="ECO:0000256" key="12">
    <source>
        <dbReference type="ARBA" id="ARBA00023229"/>
    </source>
</evidence>
<dbReference type="SUPFAM" id="SSF52518">
    <property type="entry name" value="Thiamin diphosphate-binding fold (THDP-binding)"/>
    <property type="match status" value="1"/>
</dbReference>
<dbReference type="Pfam" id="PF02779">
    <property type="entry name" value="Transket_pyr"/>
    <property type="match status" value="1"/>
</dbReference>
<keyword evidence="10" id="KW-0784">Thiamine biosynthesis</keyword>
<dbReference type="PANTHER" id="PTHR43322:SF5">
    <property type="entry name" value="1-DEOXY-D-XYLULOSE-5-PHOSPHATE SYNTHASE, CHLOROPLASTIC"/>
    <property type="match status" value="1"/>
</dbReference>
<keyword evidence="12" id="KW-0414">Isoprene biosynthesis</keyword>
<evidence type="ECO:0000256" key="4">
    <source>
        <dbReference type="ARBA" id="ARBA00011081"/>
    </source>
</evidence>
<dbReference type="EC" id="2.2.1.7" evidence="6"/>
<evidence type="ECO:0000256" key="5">
    <source>
        <dbReference type="ARBA" id="ARBA00011738"/>
    </source>
</evidence>
<accession>A0ABQ5KCC2</accession>
<dbReference type="SMART" id="SM00861">
    <property type="entry name" value="Transket_pyr"/>
    <property type="match status" value="1"/>
</dbReference>
<dbReference type="InterPro" id="IPR020826">
    <property type="entry name" value="Transketolase_BS"/>
</dbReference>
<dbReference type="InterPro" id="IPR029061">
    <property type="entry name" value="THDP-binding"/>
</dbReference>
<feature type="non-terminal residue" evidence="14">
    <location>
        <position position="1"/>
    </location>
</feature>
<feature type="non-terminal residue" evidence="14">
    <location>
        <position position="359"/>
    </location>
</feature>
<dbReference type="Pfam" id="PF01728">
    <property type="entry name" value="FtsJ"/>
    <property type="match status" value="1"/>
</dbReference>
<keyword evidence="8" id="KW-0479">Metal-binding</keyword>
<dbReference type="SUPFAM" id="SSF53335">
    <property type="entry name" value="S-adenosyl-L-methionine-dependent methyltransferases"/>
    <property type="match status" value="1"/>
</dbReference>
<keyword evidence="7" id="KW-0808">Transferase</keyword>